<evidence type="ECO:0000313" key="7">
    <source>
        <dbReference type="EMBL" id="RBP37632.1"/>
    </source>
</evidence>
<accession>A0A366H800</accession>
<dbReference type="SUPFAM" id="SSF52980">
    <property type="entry name" value="Restriction endonuclease-like"/>
    <property type="match status" value="1"/>
</dbReference>
<keyword evidence="5" id="KW-0234">DNA repair</keyword>
<keyword evidence="2 7" id="KW-0255">Endonuclease</keyword>
<dbReference type="InterPro" id="IPR004603">
    <property type="entry name" value="DNA_mismatch_endonuc_vsr"/>
</dbReference>
<gene>
    <name evidence="7" type="ORF">DES53_11314</name>
</gene>
<evidence type="ECO:0000256" key="5">
    <source>
        <dbReference type="ARBA" id="ARBA00023204"/>
    </source>
</evidence>
<keyword evidence="3" id="KW-0227">DNA damage</keyword>
<evidence type="ECO:0000256" key="2">
    <source>
        <dbReference type="ARBA" id="ARBA00022759"/>
    </source>
</evidence>
<dbReference type="GO" id="GO:0004519">
    <property type="term" value="F:endonuclease activity"/>
    <property type="evidence" value="ECO:0007669"/>
    <property type="project" value="UniProtKB-KW"/>
</dbReference>
<evidence type="ECO:0000256" key="4">
    <source>
        <dbReference type="ARBA" id="ARBA00022801"/>
    </source>
</evidence>
<protein>
    <submittedName>
        <fullName evidence="7">T/G mismatch-specific endonuclease</fullName>
    </submittedName>
</protein>
<dbReference type="GO" id="GO:0006298">
    <property type="term" value="P:mismatch repair"/>
    <property type="evidence" value="ECO:0007669"/>
    <property type="project" value="InterPro"/>
</dbReference>
<dbReference type="GO" id="GO:0016787">
    <property type="term" value="F:hydrolase activity"/>
    <property type="evidence" value="ECO:0007669"/>
    <property type="project" value="UniProtKB-KW"/>
</dbReference>
<keyword evidence="8" id="KW-1185">Reference proteome</keyword>
<dbReference type="CDD" id="cd00221">
    <property type="entry name" value="Vsr"/>
    <property type="match status" value="1"/>
</dbReference>
<comment type="caution">
    <text evidence="7">The sequence shown here is derived from an EMBL/GenBank/DDBJ whole genome shotgun (WGS) entry which is preliminary data.</text>
</comment>
<dbReference type="InterPro" id="IPR011335">
    <property type="entry name" value="Restrct_endonuc-II-like"/>
</dbReference>
<dbReference type="AlphaFoldDB" id="A0A366H800"/>
<dbReference type="EMBL" id="QNRR01000013">
    <property type="protein sequence ID" value="RBP37632.1"/>
    <property type="molecule type" value="Genomic_DNA"/>
</dbReference>
<dbReference type="Gene3D" id="3.40.960.10">
    <property type="entry name" value="VSR Endonuclease"/>
    <property type="match status" value="1"/>
</dbReference>
<keyword evidence="1" id="KW-0540">Nuclease</keyword>
<keyword evidence="4" id="KW-0378">Hydrolase</keyword>
<dbReference type="Pfam" id="PF03852">
    <property type="entry name" value="Vsr"/>
    <property type="match status" value="1"/>
</dbReference>
<evidence type="ECO:0000256" key="1">
    <source>
        <dbReference type="ARBA" id="ARBA00022722"/>
    </source>
</evidence>
<reference evidence="7 8" key="1">
    <citation type="submission" date="2018-06" db="EMBL/GenBank/DDBJ databases">
        <title>Genomic Encyclopedia of Type Strains, Phase IV (KMG-IV): sequencing the most valuable type-strain genomes for metagenomic binning, comparative biology and taxonomic classification.</title>
        <authorList>
            <person name="Goeker M."/>
        </authorList>
    </citation>
    <scope>NUCLEOTIDE SEQUENCE [LARGE SCALE GENOMIC DNA]</scope>
    <source>
        <strain evidence="7 8">DSM 25532</strain>
    </source>
</reference>
<proteinExistence type="inferred from homology"/>
<dbReference type="Proteomes" id="UP000253426">
    <property type="component" value="Unassembled WGS sequence"/>
</dbReference>
<comment type="similarity">
    <text evidence="6">Belongs to the Vsr family.</text>
</comment>
<evidence type="ECO:0000256" key="6">
    <source>
        <dbReference type="ARBA" id="ARBA00029466"/>
    </source>
</evidence>
<evidence type="ECO:0000256" key="3">
    <source>
        <dbReference type="ARBA" id="ARBA00022763"/>
    </source>
</evidence>
<name>A0A366H800_9BACT</name>
<evidence type="ECO:0000313" key="8">
    <source>
        <dbReference type="Proteomes" id="UP000253426"/>
    </source>
</evidence>
<sequence>MSWNCAAARTLVNDYTEEPMPDIFTRAKRSDVMSRIRSRGNRNTELRMVEVFRSNGMRGWRRHARLRGEGQVTDRKIGKRVLRSFTFRPDFIFPKLKVAVFVDGCFWHACPKCYIRPKQNRTFWDEKREMNQARDRKQSRALRKKGWTVVRLWEHDLAKKREKWLLGKLRRVFAMGEQ</sequence>
<organism evidence="7 8">
    <name type="scientific">Roseimicrobium gellanilyticum</name>
    <dbReference type="NCBI Taxonomy" id="748857"/>
    <lineage>
        <taxon>Bacteria</taxon>
        <taxon>Pseudomonadati</taxon>
        <taxon>Verrucomicrobiota</taxon>
        <taxon>Verrucomicrobiia</taxon>
        <taxon>Verrucomicrobiales</taxon>
        <taxon>Verrucomicrobiaceae</taxon>
        <taxon>Roseimicrobium</taxon>
    </lineage>
</organism>